<feature type="signal peptide" evidence="2">
    <location>
        <begin position="1"/>
        <end position="25"/>
    </location>
</feature>
<accession>W7JYF1</accession>
<dbReference type="Pfam" id="PF02009">
    <property type="entry name" value="RIFIN"/>
    <property type="match status" value="1"/>
</dbReference>
<sequence length="321" mass="35984">MKLLHYSKILLFSLPLNILVSPSYANNKNKSYITPHHTPITTSRVLSECDLYIPNYDKDPDMKYVKKNFDRQTSKRFEEYDERMNEKRQKSKEQRDKNVQKIIEKDKMDKSLAEKVEKGCLRCGCGLGGVAASVGIFGAIAVNEWTKAALVAANQKGIEEGIKVAIEKLGNIVGLSQFNVFDWSSIITATTYYKPMELVPIVSKAYNASYNACTDSKDASNYLFCQATKAMKLEPNVSPIQVISKQAAGVAAEAEKAAKATEATEISLVNAESTHLYSAIGYSVLAILIIVLILVIIYLILRYRRKTKMNKKQQYTKLLNQ</sequence>
<dbReference type="NCBIfam" id="TIGR01477">
    <property type="entry name" value="RIFIN"/>
    <property type="match status" value="1"/>
</dbReference>
<dbReference type="InterPro" id="IPR006373">
    <property type="entry name" value="VSA_Rifin"/>
</dbReference>
<gene>
    <name evidence="3" type="ORF">C923_02748</name>
</gene>
<feature type="transmembrane region" description="Helical" evidence="1">
    <location>
        <begin position="279"/>
        <end position="301"/>
    </location>
</feature>
<keyword evidence="2" id="KW-0732">Signal</keyword>
<feature type="chain" id="PRO_5004897021" evidence="2">
    <location>
        <begin position="26"/>
        <end position="321"/>
    </location>
</feature>
<dbReference type="AlphaFoldDB" id="W7JYF1"/>
<evidence type="ECO:0000313" key="3">
    <source>
        <dbReference type="EMBL" id="EWC76581.1"/>
    </source>
</evidence>
<proteinExistence type="predicted"/>
<keyword evidence="1" id="KW-0472">Membrane</keyword>
<reference evidence="3 4" key="1">
    <citation type="submission" date="2013-02" db="EMBL/GenBank/DDBJ databases">
        <title>The Genome Sequence of Plasmodium falciparum UGT5.1.</title>
        <authorList>
            <consortium name="The Broad Institute Genome Sequencing Platform"/>
            <consortium name="The Broad Institute Genome Sequencing Center for Infectious Disease"/>
            <person name="Neafsey D."/>
            <person name="Cheeseman I."/>
            <person name="Volkman S."/>
            <person name="Adams J."/>
            <person name="Walker B."/>
            <person name="Young S.K."/>
            <person name="Zeng Q."/>
            <person name="Gargeya S."/>
            <person name="Fitzgerald M."/>
            <person name="Haas B."/>
            <person name="Abouelleil A."/>
            <person name="Alvarado L."/>
            <person name="Arachchi H.M."/>
            <person name="Berlin A.M."/>
            <person name="Chapman S.B."/>
            <person name="Dewar J."/>
            <person name="Goldberg J."/>
            <person name="Griggs A."/>
            <person name="Gujja S."/>
            <person name="Hansen M."/>
            <person name="Howarth C."/>
            <person name="Imamovic A."/>
            <person name="Larimer J."/>
            <person name="McCowan C."/>
            <person name="Murphy C."/>
            <person name="Neiman D."/>
            <person name="Pearson M."/>
            <person name="Priest M."/>
            <person name="Roberts A."/>
            <person name="Saif S."/>
            <person name="Shea T."/>
            <person name="Sisk P."/>
            <person name="Sykes S."/>
            <person name="Wortman J."/>
            <person name="Nusbaum C."/>
            <person name="Birren B."/>
        </authorList>
    </citation>
    <scope>NUCLEOTIDE SEQUENCE [LARGE SCALE GENOMIC DNA]</scope>
    <source>
        <strain evidence="3 4">UGT5.1</strain>
    </source>
</reference>
<evidence type="ECO:0000256" key="2">
    <source>
        <dbReference type="SAM" id="SignalP"/>
    </source>
</evidence>
<dbReference type="Proteomes" id="UP000030697">
    <property type="component" value="Unassembled WGS sequence"/>
</dbReference>
<organism evidence="3 4">
    <name type="scientific">Plasmodium falciparum UGT5.1</name>
    <dbReference type="NCBI Taxonomy" id="1237627"/>
    <lineage>
        <taxon>Eukaryota</taxon>
        <taxon>Sar</taxon>
        <taxon>Alveolata</taxon>
        <taxon>Apicomplexa</taxon>
        <taxon>Aconoidasida</taxon>
        <taxon>Haemosporida</taxon>
        <taxon>Plasmodiidae</taxon>
        <taxon>Plasmodium</taxon>
        <taxon>Plasmodium (Laverania)</taxon>
    </lineage>
</organism>
<keyword evidence="1" id="KW-0812">Transmembrane</keyword>
<protein>
    <submittedName>
        <fullName evidence="3">Surface antigen</fullName>
    </submittedName>
</protein>
<keyword evidence="1" id="KW-1133">Transmembrane helix</keyword>
<dbReference type="EMBL" id="KE124565">
    <property type="protein sequence ID" value="EWC76581.1"/>
    <property type="molecule type" value="Genomic_DNA"/>
</dbReference>
<evidence type="ECO:0000313" key="4">
    <source>
        <dbReference type="Proteomes" id="UP000030697"/>
    </source>
</evidence>
<dbReference type="OrthoDB" id="378771at2759"/>
<evidence type="ECO:0000256" key="1">
    <source>
        <dbReference type="SAM" id="Phobius"/>
    </source>
</evidence>
<name>W7JYF1_PLAFA</name>